<keyword evidence="2" id="KW-1185">Reference proteome</keyword>
<dbReference type="Proteomes" id="UP001732700">
    <property type="component" value="Chromosome 7A"/>
</dbReference>
<sequence>MAAFHLLLMLPYLLASTAVADECHDDDHAALVAIDTALGSPYHFASWTPDSACCDWYDVDCDAESGRVVGLRVYQDANMSGAIPDAIANLTYLQTLTLHHLPAIAGAIPDALAALSNLSQLTISYTGVSGPIPAFLGALTELTLLDLSYNSLTGTIPASLADLPSLSGLNLKRNRLSGPIPPLLLSKSPDQAYLWLSGNNLSGAIPAEFAAVDFAHVDLSRNALTGDATCLFGGAGNTSSSLQHLDVSRNALRFDLSGVEFPENLTYVDLSHNGIRGAIPAQVATLDNLQQFNVSFNRLCGEVPAGGNMARFDRYSYLHNKCLCGAPLTACRQRPVNHLLH</sequence>
<reference evidence="1" key="2">
    <citation type="submission" date="2025-09" db="UniProtKB">
        <authorList>
            <consortium name="EnsemblPlants"/>
        </authorList>
    </citation>
    <scope>IDENTIFICATION</scope>
</reference>
<accession>A0ACD5ZKI2</accession>
<dbReference type="EnsemblPlants" id="AVESA.00010b.r2.7AG1186990.1">
    <property type="protein sequence ID" value="AVESA.00010b.r2.7AG1186990.1.CDS.1"/>
    <property type="gene ID" value="AVESA.00010b.r2.7AG1186990"/>
</dbReference>
<proteinExistence type="predicted"/>
<reference evidence="1" key="1">
    <citation type="submission" date="2021-05" db="EMBL/GenBank/DDBJ databases">
        <authorList>
            <person name="Scholz U."/>
            <person name="Mascher M."/>
            <person name="Fiebig A."/>
        </authorList>
    </citation>
    <scope>NUCLEOTIDE SEQUENCE [LARGE SCALE GENOMIC DNA]</scope>
</reference>
<protein>
    <submittedName>
        <fullName evidence="1">Uncharacterized protein</fullName>
    </submittedName>
</protein>
<evidence type="ECO:0000313" key="1">
    <source>
        <dbReference type="EnsemblPlants" id="AVESA.00010b.r2.7AG1186990.1.CDS.1"/>
    </source>
</evidence>
<name>A0ACD5ZKI2_AVESA</name>
<evidence type="ECO:0000313" key="2">
    <source>
        <dbReference type="Proteomes" id="UP001732700"/>
    </source>
</evidence>
<organism evidence="1 2">
    <name type="scientific">Avena sativa</name>
    <name type="common">Oat</name>
    <dbReference type="NCBI Taxonomy" id="4498"/>
    <lineage>
        <taxon>Eukaryota</taxon>
        <taxon>Viridiplantae</taxon>
        <taxon>Streptophyta</taxon>
        <taxon>Embryophyta</taxon>
        <taxon>Tracheophyta</taxon>
        <taxon>Spermatophyta</taxon>
        <taxon>Magnoliopsida</taxon>
        <taxon>Liliopsida</taxon>
        <taxon>Poales</taxon>
        <taxon>Poaceae</taxon>
        <taxon>BOP clade</taxon>
        <taxon>Pooideae</taxon>
        <taxon>Poodae</taxon>
        <taxon>Poeae</taxon>
        <taxon>Poeae Chloroplast Group 1 (Aveneae type)</taxon>
        <taxon>Aveninae</taxon>
        <taxon>Avena</taxon>
    </lineage>
</organism>